<dbReference type="AlphaFoldDB" id="A0A671N2C0"/>
<feature type="chain" id="PRO_5025552247" description="Calcium-activated chloride channel N-terminal domain-containing protein" evidence="1">
    <location>
        <begin position="23"/>
        <end position="59"/>
    </location>
</feature>
<evidence type="ECO:0000313" key="3">
    <source>
        <dbReference type="Ensembl" id="ENSSANP00000039489.1"/>
    </source>
</evidence>
<reference evidence="3" key="1">
    <citation type="submission" date="2025-08" db="UniProtKB">
        <authorList>
            <consortium name="Ensembl"/>
        </authorList>
    </citation>
    <scope>IDENTIFICATION</scope>
</reference>
<evidence type="ECO:0000256" key="1">
    <source>
        <dbReference type="SAM" id="SignalP"/>
    </source>
</evidence>
<sequence>AFIVGVSLFVLLWMLLSYTSTGIKLDGNGYIDVIIAIGSRVPQDDMLIDKIKVNMYFFV</sequence>
<dbReference type="Pfam" id="PF08434">
    <property type="entry name" value="CLCA"/>
    <property type="match status" value="1"/>
</dbReference>
<keyword evidence="1" id="KW-0732">Signal</keyword>
<dbReference type="InterPro" id="IPR013642">
    <property type="entry name" value="CLCA_N"/>
</dbReference>
<dbReference type="Proteomes" id="UP000472260">
    <property type="component" value="Unassembled WGS sequence"/>
</dbReference>
<feature type="domain" description="Calcium-activated chloride channel N-terminal" evidence="2">
    <location>
        <begin position="23"/>
        <end position="52"/>
    </location>
</feature>
<reference evidence="3" key="2">
    <citation type="submission" date="2025-09" db="UniProtKB">
        <authorList>
            <consortium name="Ensembl"/>
        </authorList>
    </citation>
    <scope>IDENTIFICATION</scope>
</reference>
<name>A0A671N2C0_9TELE</name>
<evidence type="ECO:0000259" key="2">
    <source>
        <dbReference type="Pfam" id="PF08434"/>
    </source>
</evidence>
<protein>
    <recommendedName>
        <fullName evidence="2">Calcium-activated chloride channel N-terminal domain-containing protein</fullName>
    </recommendedName>
</protein>
<feature type="signal peptide" evidence="1">
    <location>
        <begin position="1"/>
        <end position="22"/>
    </location>
</feature>
<evidence type="ECO:0000313" key="4">
    <source>
        <dbReference type="Proteomes" id="UP000472260"/>
    </source>
</evidence>
<accession>A0A671N2C0</accession>
<dbReference type="Ensembl" id="ENSSANT00000042019.1">
    <property type="protein sequence ID" value="ENSSANP00000039489.1"/>
    <property type="gene ID" value="ENSSANG00000020070.1"/>
</dbReference>
<keyword evidence="4" id="KW-1185">Reference proteome</keyword>
<organism evidence="3 4">
    <name type="scientific">Sinocyclocheilus anshuiensis</name>
    <dbReference type="NCBI Taxonomy" id="1608454"/>
    <lineage>
        <taxon>Eukaryota</taxon>
        <taxon>Metazoa</taxon>
        <taxon>Chordata</taxon>
        <taxon>Craniata</taxon>
        <taxon>Vertebrata</taxon>
        <taxon>Euteleostomi</taxon>
        <taxon>Actinopterygii</taxon>
        <taxon>Neopterygii</taxon>
        <taxon>Teleostei</taxon>
        <taxon>Ostariophysi</taxon>
        <taxon>Cypriniformes</taxon>
        <taxon>Cyprinidae</taxon>
        <taxon>Cyprininae</taxon>
        <taxon>Sinocyclocheilus</taxon>
    </lineage>
</organism>
<proteinExistence type="predicted"/>